<evidence type="ECO:0000259" key="1">
    <source>
        <dbReference type="Pfam" id="PF07472"/>
    </source>
</evidence>
<organism evidence="2 3">
    <name type="scientific">Burkholderia dolosa</name>
    <dbReference type="NCBI Taxonomy" id="152500"/>
    <lineage>
        <taxon>Bacteria</taxon>
        <taxon>Pseudomonadati</taxon>
        <taxon>Pseudomonadota</taxon>
        <taxon>Betaproteobacteria</taxon>
        <taxon>Burkholderiales</taxon>
        <taxon>Burkholderiaceae</taxon>
        <taxon>Burkholderia</taxon>
        <taxon>Burkholderia cepacia complex</taxon>
    </lineage>
</organism>
<reference evidence="2 3" key="1">
    <citation type="submission" date="2021-02" db="EMBL/GenBank/DDBJ databases">
        <title>FDA dAtabase for Regulatory Grade micrObial Sequences (FDA-ARGOS): Supporting development and validation of Infectious Disease Dx tests.</title>
        <authorList>
            <person name="Minogue T."/>
            <person name="Wolcott M."/>
            <person name="Wasieloski L."/>
            <person name="Aguilar W."/>
            <person name="Moore D."/>
            <person name="Jaissle J."/>
            <person name="Tallon L."/>
            <person name="Sadzewicz L."/>
            <person name="Zhao X."/>
            <person name="Boylan J."/>
            <person name="Ott S."/>
            <person name="Bowen H."/>
            <person name="Vavikolanu K."/>
            <person name="Mehta A."/>
            <person name="Aluvathingal J."/>
            <person name="Nadendla S."/>
            <person name="Yan Y."/>
            <person name="Sichtig H."/>
        </authorList>
    </citation>
    <scope>NUCLEOTIDE SEQUENCE [LARGE SCALE GENOMIC DNA]</scope>
    <source>
        <strain evidence="2 3">FDAARGOS_1272</strain>
    </source>
</reference>
<dbReference type="InterPro" id="IPR010907">
    <property type="entry name" value="Ca-mediated_lectin"/>
</dbReference>
<evidence type="ECO:0000313" key="3">
    <source>
        <dbReference type="Proteomes" id="UP000625568"/>
    </source>
</evidence>
<dbReference type="InterPro" id="IPR036684">
    <property type="entry name" value="Ca_lectin_sf"/>
</dbReference>
<feature type="domain" description="Calcium-mediated lectin" evidence="1">
    <location>
        <begin position="19"/>
        <end position="129"/>
    </location>
</feature>
<dbReference type="Gene3D" id="2.60.120.400">
    <property type="entry name" value="Calcium-mediated lectin"/>
    <property type="match status" value="1"/>
</dbReference>
<dbReference type="AlphaFoldDB" id="A0A892I5B5"/>
<dbReference type="EMBL" id="CP069483">
    <property type="protein sequence ID" value="QRO80393.1"/>
    <property type="molecule type" value="Genomic_DNA"/>
</dbReference>
<proteinExistence type="predicted"/>
<dbReference type="SUPFAM" id="SSF82026">
    <property type="entry name" value="Calcium-mediated lectin"/>
    <property type="match status" value="1"/>
</dbReference>
<sequence>MSTAAAGNSDTQETIQLETGKKYGVTVLVNSTSLQTVNLYLDGGATPAHTFTGQATGPETSNMGTYVFTAGSTGKASITVTSGTQASALTLRDVVDDSVDFSMVVIGAGAPNSSPQLFNDVIIAVNGPL</sequence>
<dbReference type="GeneID" id="93130347"/>
<name>A0A892I5B5_9BURK</name>
<evidence type="ECO:0000313" key="2">
    <source>
        <dbReference type="EMBL" id="QRO80393.1"/>
    </source>
</evidence>
<gene>
    <name evidence="2" type="ORF">I6K02_18875</name>
</gene>
<dbReference type="Pfam" id="PF07472">
    <property type="entry name" value="PA-IIL"/>
    <property type="match status" value="1"/>
</dbReference>
<accession>A0A892I5B5</accession>
<dbReference type="Proteomes" id="UP000625568">
    <property type="component" value="Chromosome 2"/>
</dbReference>
<dbReference type="RefSeq" id="WP_035973794.1">
    <property type="nucleotide sequence ID" value="NZ_CABVPR010000025.1"/>
</dbReference>
<protein>
    <recommendedName>
        <fullName evidence="1">Calcium-mediated lectin domain-containing protein</fullName>
    </recommendedName>
</protein>
<keyword evidence="3" id="KW-1185">Reference proteome</keyword>